<proteinExistence type="predicted"/>
<dbReference type="RefSeq" id="WP_146842172.1">
    <property type="nucleotide sequence ID" value="NZ_BJWG01000004.1"/>
</dbReference>
<protein>
    <submittedName>
        <fullName evidence="1">Pyrophosphatase</fullName>
    </submittedName>
</protein>
<gene>
    <name evidence="1" type="ORF">CCO02nite_11320</name>
</gene>
<keyword evidence="2" id="KW-1185">Reference proteome</keyword>
<evidence type="ECO:0000313" key="1">
    <source>
        <dbReference type="EMBL" id="GEL94474.1"/>
    </source>
</evidence>
<name>A0A511J904_9CELL</name>
<dbReference type="GO" id="GO:0009143">
    <property type="term" value="P:nucleoside triphosphate catabolic process"/>
    <property type="evidence" value="ECO:0007669"/>
    <property type="project" value="InterPro"/>
</dbReference>
<sequence>MELADAQREIETISRAYGRLFDVERTDDWLVLKLNEEVGELTQAFLTRSGRTRHRGLTPEQSDEAVRDELADVLAHVLVLAERLGVDLDDALERKWFRYRHLVTDEDRAGQDRVPERRA</sequence>
<dbReference type="OrthoDB" id="9791898at2"/>
<dbReference type="EMBL" id="BJWG01000004">
    <property type="protein sequence ID" value="GEL94474.1"/>
    <property type="molecule type" value="Genomic_DNA"/>
</dbReference>
<evidence type="ECO:0000313" key="2">
    <source>
        <dbReference type="Proteomes" id="UP000321720"/>
    </source>
</evidence>
<reference evidence="1 2" key="1">
    <citation type="submission" date="2019-07" db="EMBL/GenBank/DDBJ databases">
        <title>Whole genome shotgun sequence of Cellulomonas composti NBRC 100758.</title>
        <authorList>
            <person name="Hosoyama A."/>
            <person name="Uohara A."/>
            <person name="Ohji S."/>
            <person name="Ichikawa N."/>
        </authorList>
    </citation>
    <scope>NUCLEOTIDE SEQUENCE [LARGE SCALE GENOMIC DNA]</scope>
    <source>
        <strain evidence="1 2">NBRC 100758</strain>
    </source>
</reference>
<dbReference type="Gene3D" id="1.10.287.1080">
    <property type="entry name" value="MazG-like"/>
    <property type="match status" value="1"/>
</dbReference>
<dbReference type="GO" id="GO:0047429">
    <property type="term" value="F:nucleoside triphosphate diphosphatase activity"/>
    <property type="evidence" value="ECO:0007669"/>
    <property type="project" value="InterPro"/>
</dbReference>
<dbReference type="CDD" id="cd11538">
    <property type="entry name" value="NTP-PPase_u1"/>
    <property type="match status" value="1"/>
</dbReference>
<dbReference type="Pfam" id="PF12643">
    <property type="entry name" value="MazG-like"/>
    <property type="match status" value="1"/>
</dbReference>
<dbReference type="InterPro" id="IPR025984">
    <property type="entry name" value="DCTPP"/>
</dbReference>
<accession>A0A511J904</accession>
<organism evidence="1 2">
    <name type="scientific">Cellulomonas composti</name>
    <dbReference type="NCBI Taxonomy" id="266130"/>
    <lineage>
        <taxon>Bacteria</taxon>
        <taxon>Bacillati</taxon>
        <taxon>Actinomycetota</taxon>
        <taxon>Actinomycetes</taxon>
        <taxon>Micrococcales</taxon>
        <taxon>Cellulomonadaceae</taxon>
        <taxon>Cellulomonas</taxon>
    </lineage>
</organism>
<dbReference type="SUPFAM" id="SSF101386">
    <property type="entry name" value="all-alpha NTP pyrophosphatases"/>
    <property type="match status" value="1"/>
</dbReference>
<dbReference type="AlphaFoldDB" id="A0A511J904"/>
<dbReference type="Proteomes" id="UP000321720">
    <property type="component" value="Unassembled WGS sequence"/>
</dbReference>
<comment type="caution">
    <text evidence="1">The sequence shown here is derived from an EMBL/GenBank/DDBJ whole genome shotgun (WGS) entry which is preliminary data.</text>
</comment>